<dbReference type="RefSeq" id="WP_170164076.1">
    <property type="nucleotide sequence ID" value="NZ_JBLXAC010000004.1"/>
</dbReference>
<reference evidence="5 6" key="1">
    <citation type="submission" date="2018-11" db="EMBL/GenBank/DDBJ databases">
        <title>Genomic Encyclopedia of Type Strains, Phase IV (KMG-IV): sequencing the most valuable type-strain genomes for metagenomic binning, comparative biology and taxonomic classification.</title>
        <authorList>
            <person name="Goeker M."/>
        </authorList>
    </citation>
    <scope>NUCLEOTIDE SEQUENCE [LARGE SCALE GENOMIC DNA]</scope>
    <source>
        <strain evidence="5 6">DSM 21945</strain>
    </source>
</reference>
<evidence type="ECO:0000259" key="4">
    <source>
        <dbReference type="PROSITE" id="PS50199"/>
    </source>
</evidence>
<accession>A0A3N1P6K3</accession>
<evidence type="ECO:0000313" key="6">
    <source>
        <dbReference type="Proteomes" id="UP000268033"/>
    </source>
</evidence>
<dbReference type="Pfam" id="PF24463">
    <property type="entry name" value="DUF7577"/>
    <property type="match status" value="1"/>
</dbReference>
<dbReference type="STRING" id="584787.GCA_001247655_01142"/>
<gene>
    <name evidence="5" type="ORF">EDC28_104277</name>
</gene>
<dbReference type="InterPro" id="IPR018551">
    <property type="entry name" value="DUF2007"/>
</dbReference>
<dbReference type="InterPro" id="IPR001876">
    <property type="entry name" value="Znf_RanBP2"/>
</dbReference>
<dbReference type="GO" id="GO:0008270">
    <property type="term" value="F:zinc ion binding"/>
    <property type="evidence" value="ECO:0007669"/>
    <property type="project" value="UniProtKB-KW"/>
</dbReference>
<dbReference type="SUPFAM" id="SSF90209">
    <property type="entry name" value="Ran binding protein zinc finger-like"/>
    <property type="match status" value="1"/>
</dbReference>
<evidence type="ECO:0000313" key="5">
    <source>
        <dbReference type="EMBL" id="ROQ27624.1"/>
    </source>
</evidence>
<organism evidence="5 6">
    <name type="scientific">Gallaecimonas pentaromativorans</name>
    <dbReference type="NCBI Taxonomy" id="584787"/>
    <lineage>
        <taxon>Bacteria</taxon>
        <taxon>Pseudomonadati</taxon>
        <taxon>Pseudomonadota</taxon>
        <taxon>Gammaproteobacteria</taxon>
        <taxon>Enterobacterales</taxon>
        <taxon>Gallaecimonadaceae</taxon>
        <taxon>Gallaecimonas</taxon>
    </lineage>
</organism>
<dbReference type="Proteomes" id="UP000268033">
    <property type="component" value="Unassembled WGS sequence"/>
</dbReference>
<evidence type="ECO:0000256" key="3">
    <source>
        <dbReference type="ARBA" id="ARBA00022833"/>
    </source>
</evidence>
<keyword evidence="2" id="KW-0863">Zinc-finger</keyword>
<sequence length="103" mass="11366">MSETLLYTATNTLEAHLLQGLLAGEGIKVRLDSDLLMGGVGDLPANVQHIRLWCYSYHLLEAQAVLEGYFNHSGQDWYCGQCGEHNGSAFELCWHCQAPKKAG</sequence>
<dbReference type="PROSITE" id="PS50199">
    <property type="entry name" value="ZF_RANBP2_2"/>
    <property type="match status" value="1"/>
</dbReference>
<dbReference type="AlphaFoldDB" id="A0A3N1P6K3"/>
<keyword evidence="3" id="KW-0862">Zinc</keyword>
<comment type="caution">
    <text evidence="5">The sequence shown here is derived from an EMBL/GenBank/DDBJ whole genome shotgun (WGS) entry which is preliminary data.</text>
</comment>
<dbReference type="Pfam" id="PF09413">
    <property type="entry name" value="DUF2007"/>
    <property type="match status" value="1"/>
</dbReference>
<dbReference type="InterPro" id="IPR036443">
    <property type="entry name" value="Znf_RanBP2_sf"/>
</dbReference>
<proteinExistence type="predicted"/>
<protein>
    <submittedName>
        <fullName evidence="5">Putative signal transducing protein</fullName>
    </submittedName>
</protein>
<dbReference type="InterPro" id="IPR055999">
    <property type="entry name" value="DUF7577"/>
</dbReference>
<evidence type="ECO:0000256" key="1">
    <source>
        <dbReference type="ARBA" id="ARBA00022723"/>
    </source>
</evidence>
<keyword evidence="1" id="KW-0479">Metal-binding</keyword>
<dbReference type="EMBL" id="RJUL01000004">
    <property type="protein sequence ID" value="ROQ27624.1"/>
    <property type="molecule type" value="Genomic_DNA"/>
</dbReference>
<dbReference type="PROSITE" id="PS01358">
    <property type="entry name" value="ZF_RANBP2_1"/>
    <property type="match status" value="1"/>
</dbReference>
<feature type="domain" description="RanBP2-type" evidence="4">
    <location>
        <begin position="72"/>
        <end position="102"/>
    </location>
</feature>
<evidence type="ECO:0000256" key="2">
    <source>
        <dbReference type="ARBA" id="ARBA00022771"/>
    </source>
</evidence>
<keyword evidence="6" id="KW-1185">Reference proteome</keyword>
<name>A0A3N1P6K3_9GAMM</name>